<reference evidence="2 3" key="1">
    <citation type="submission" date="2018-08" db="EMBL/GenBank/DDBJ databases">
        <authorList>
            <person name="Khan S.A."/>
        </authorList>
    </citation>
    <scope>NUCLEOTIDE SEQUENCE [LARGE SCALE GENOMIC DNA]</scope>
    <source>
        <strain evidence="2 3">GTF-13</strain>
    </source>
</reference>
<dbReference type="Gene3D" id="1.25.40.10">
    <property type="entry name" value="Tetratricopeptide repeat domain"/>
    <property type="match status" value="1"/>
</dbReference>
<sequence>MTRYSLPGLFLCSLLTLASAAQADLYSESQALFAAGSNSEAVSLLEQAASAGDAGAKALLGKAYATGSGVDKDLERAFELFSESAHVRDPLGQFFIGEAYFLGRGTDRNLISAYLWLTLSGEQPSPVQQEAQSIQQKVAAELNPMQLEKAQILVEQLKTLYLD</sequence>
<feature type="signal peptide" evidence="1">
    <location>
        <begin position="1"/>
        <end position="23"/>
    </location>
</feature>
<evidence type="ECO:0000256" key="1">
    <source>
        <dbReference type="SAM" id="SignalP"/>
    </source>
</evidence>
<dbReference type="SMART" id="SM00671">
    <property type="entry name" value="SEL1"/>
    <property type="match status" value="2"/>
</dbReference>
<feature type="chain" id="PRO_5018194795" evidence="1">
    <location>
        <begin position="24"/>
        <end position="163"/>
    </location>
</feature>
<evidence type="ECO:0000313" key="3">
    <source>
        <dbReference type="Proteomes" id="UP000280792"/>
    </source>
</evidence>
<dbReference type="InterPro" id="IPR006597">
    <property type="entry name" value="Sel1-like"/>
</dbReference>
<gene>
    <name evidence="2" type="ORF">D0544_02670</name>
</gene>
<protein>
    <submittedName>
        <fullName evidence="2">Sel1 repeat family protein</fullName>
    </submittedName>
</protein>
<dbReference type="RefSeq" id="WP_125014468.1">
    <property type="nucleotide sequence ID" value="NZ_QWEZ01000001.1"/>
</dbReference>
<keyword evidence="3" id="KW-1185">Reference proteome</keyword>
<comment type="caution">
    <text evidence="2">The sequence shown here is derived from an EMBL/GenBank/DDBJ whole genome shotgun (WGS) entry which is preliminary data.</text>
</comment>
<dbReference type="EMBL" id="QWEZ01000001">
    <property type="protein sequence ID" value="RRJ84041.1"/>
    <property type="molecule type" value="Genomic_DNA"/>
</dbReference>
<name>A0A3P3VMQ1_9GAMM</name>
<dbReference type="PANTHER" id="PTHR43628">
    <property type="entry name" value="ACTIVATOR OF C KINASE PROTEIN 1-RELATED"/>
    <property type="match status" value="1"/>
</dbReference>
<dbReference type="InterPro" id="IPR052945">
    <property type="entry name" value="Mitotic_Regulator"/>
</dbReference>
<proteinExistence type="predicted"/>
<accession>A0A3P3VMQ1</accession>
<dbReference type="PANTHER" id="PTHR43628:SF1">
    <property type="entry name" value="CHITIN SYNTHASE REGULATORY FACTOR 2-RELATED"/>
    <property type="match status" value="1"/>
</dbReference>
<dbReference type="SUPFAM" id="SSF81901">
    <property type="entry name" value="HCP-like"/>
    <property type="match status" value="1"/>
</dbReference>
<dbReference type="Proteomes" id="UP000280792">
    <property type="component" value="Unassembled WGS sequence"/>
</dbReference>
<organism evidence="2 3">
    <name type="scientific">Aestuariirhabdus litorea</name>
    <dbReference type="NCBI Taxonomy" id="2528527"/>
    <lineage>
        <taxon>Bacteria</taxon>
        <taxon>Pseudomonadati</taxon>
        <taxon>Pseudomonadota</taxon>
        <taxon>Gammaproteobacteria</taxon>
        <taxon>Oceanospirillales</taxon>
        <taxon>Aestuariirhabdaceae</taxon>
        <taxon>Aestuariirhabdus</taxon>
    </lineage>
</organism>
<keyword evidence="1" id="KW-0732">Signal</keyword>
<dbReference type="AlphaFoldDB" id="A0A3P3VMQ1"/>
<evidence type="ECO:0000313" key="2">
    <source>
        <dbReference type="EMBL" id="RRJ84041.1"/>
    </source>
</evidence>
<reference evidence="2 3" key="2">
    <citation type="submission" date="2018-12" db="EMBL/GenBank/DDBJ databases">
        <title>Simiduia agarivorans gen. nov., sp. nov., a marine, agarolytic bacterium isolated from shallow coastal water from Keelung, Taiwan.</title>
        <authorList>
            <person name="Shieh W.Y."/>
        </authorList>
    </citation>
    <scope>NUCLEOTIDE SEQUENCE [LARGE SCALE GENOMIC DNA]</scope>
    <source>
        <strain evidence="2 3">GTF-13</strain>
    </source>
</reference>
<dbReference type="InterPro" id="IPR011990">
    <property type="entry name" value="TPR-like_helical_dom_sf"/>
</dbReference>
<dbReference type="Pfam" id="PF08238">
    <property type="entry name" value="Sel1"/>
    <property type="match status" value="3"/>
</dbReference>